<sequence>MKDLAECEATRISDWELIEKLKAQCSELKSQRTQAEEQLCEMETRLSEAKEKNRQLSEQTNDALAVKVNRCLRGFVSWQIETHKWLQLRDLERRATAMKARSVSGQRRLPKKLDAFLTSSRDVVLNLELELAAVLQSGLKIQTPQ</sequence>
<gene>
    <name evidence="2" type="ORF">AXG93_942s1030</name>
</gene>
<reference evidence="2" key="1">
    <citation type="submission" date="2016-03" db="EMBL/GenBank/DDBJ databases">
        <title>Mechanisms controlling the formation of the plant cell surface in tip-growing cells are functionally conserved among land plants.</title>
        <authorList>
            <person name="Honkanen S."/>
            <person name="Jones V.A."/>
            <person name="Morieri G."/>
            <person name="Champion C."/>
            <person name="Hetherington A.J."/>
            <person name="Kelly S."/>
            <person name="Saint-Marcoux D."/>
            <person name="Proust H."/>
            <person name="Prescott H."/>
            <person name="Dolan L."/>
        </authorList>
    </citation>
    <scope>NUCLEOTIDE SEQUENCE [LARGE SCALE GENOMIC DNA]</scope>
    <source>
        <tissue evidence="2">Whole gametophyte</tissue>
    </source>
</reference>
<keyword evidence="3" id="KW-1185">Reference proteome</keyword>
<evidence type="ECO:0000313" key="2">
    <source>
        <dbReference type="EMBL" id="OAE30460.1"/>
    </source>
</evidence>
<accession>A0A176WBB4</accession>
<keyword evidence="1" id="KW-0175">Coiled coil</keyword>
<feature type="coiled-coil region" evidence="1">
    <location>
        <begin position="18"/>
        <end position="66"/>
    </location>
</feature>
<dbReference type="EMBL" id="LVLJ01001322">
    <property type="protein sequence ID" value="OAE30460.1"/>
    <property type="molecule type" value="Genomic_DNA"/>
</dbReference>
<organism evidence="2 3">
    <name type="scientific">Marchantia polymorpha subsp. ruderalis</name>
    <dbReference type="NCBI Taxonomy" id="1480154"/>
    <lineage>
        <taxon>Eukaryota</taxon>
        <taxon>Viridiplantae</taxon>
        <taxon>Streptophyta</taxon>
        <taxon>Embryophyta</taxon>
        <taxon>Marchantiophyta</taxon>
        <taxon>Marchantiopsida</taxon>
        <taxon>Marchantiidae</taxon>
        <taxon>Marchantiales</taxon>
        <taxon>Marchantiaceae</taxon>
        <taxon>Marchantia</taxon>
    </lineage>
</organism>
<proteinExistence type="predicted"/>
<dbReference type="AlphaFoldDB" id="A0A176WBB4"/>
<dbReference type="Proteomes" id="UP000077202">
    <property type="component" value="Unassembled WGS sequence"/>
</dbReference>
<evidence type="ECO:0000313" key="3">
    <source>
        <dbReference type="Proteomes" id="UP000077202"/>
    </source>
</evidence>
<protein>
    <submittedName>
        <fullName evidence="2">Uncharacterized protein</fullName>
    </submittedName>
</protein>
<comment type="caution">
    <text evidence="2">The sequence shown here is derived from an EMBL/GenBank/DDBJ whole genome shotgun (WGS) entry which is preliminary data.</text>
</comment>
<evidence type="ECO:0000256" key="1">
    <source>
        <dbReference type="SAM" id="Coils"/>
    </source>
</evidence>
<name>A0A176WBB4_MARPO</name>